<organism evidence="1">
    <name type="scientific">Candidatus Kentrum sp. LPFa</name>
    <dbReference type="NCBI Taxonomy" id="2126335"/>
    <lineage>
        <taxon>Bacteria</taxon>
        <taxon>Pseudomonadati</taxon>
        <taxon>Pseudomonadota</taxon>
        <taxon>Gammaproteobacteria</taxon>
        <taxon>Candidatus Kentrum</taxon>
    </lineage>
</organism>
<gene>
    <name evidence="1" type="ORF">BECKLPF1236B_GA0070989_12475</name>
</gene>
<sequence length="62" mass="6459">MGSGEKHVGVSMPGPNTTISIAIFSVPNAWALRVLFKARFSLGALSSLICSAAKPEKANKLS</sequence>
<protein>
    <submittedName>
        <fullName evidence="1">Uncharacterized protein</fullName>
    </submittedName>
</protein>
<dbReference type="AlphaFoldDB" id="A0A450WW93"/>
<name>A0A450WW93_9GAMM</name>
<accession>A0A450WW93</accession>
<reference evidence="1" key="1">
    <citation type="submission" date="2019-02" db="EMBL/GenBank/DDBJ databases">
        <authorList>
            <person name="Gruber-Vodicka R. H."/>
            <person name="Seah K. B. B."/>
        </authorList>
    </citation>
    <scope>NUCLEOTIDE SEQUENCE</scope>
    <source>
        <strain evidence="1">BECK_S313</strain>
    </source>
</reference>
<dbReference type="EMBL" id="CAADFK010000247">
    <property type="protein sequence ID" value="VFK21302.1"/>
    <property type="molecule type" value="Genomic_DNA"/>
</dbReference>
<proteinExistence type="predicted"/>
<evidence type="ECO:0000313" key="1">
    <source>
        <dbReference type="EMBL" id="VFK21302.1"/>
    </source>
</evidence>